<dbReference type="SUPFAM" id="SSF53671">
    <property type="entry name" value="Aspartate/ornithine carbamoyltransferase"/>
    <property type="match status" value="1"/>
</dbReference>
<feature type="domain" description="Aspartate/ornithine carbamoyltransferase Asp/Orn-binding" evidence="7">
    <location>
        <begin position="180"/>
        <end position="351"/>
    </location>
</feature>
<evidence type="ECO:0000313" key="9">
    <source>
        <dbReference type="EMBL" id="EEZ61954.1"/>
    </source>
</evidence>
<dbReference type="Pfam" id="PF00185">
    <property type="entry name" value="OTCace"/>
    <property type="match status" value="1"/>
</dbReference>
<dbReference type="PANTHER" id="PTHR45753:SF2">
    <property type="entry name" value="ORNITHINE CARBAMOYLTRANSFERASE"/>
    <property type="match status" value="1"/>
</dbReference>
<feature type="domain" description="Aspartate/ornithine carbamoyltransferase carbamoyl-P binding" evidence="8">
    <location>
        <begin position="14"/>
        <end position="152"/>
    </location>
</feature>
<sequence length="355" mass="40371">MKGTIMRNTLRGQDFINLRDLTPDQFRYLLDLAHTLKAEKRAGVDQRRFVGKNVMAQFEWSSTRTRCAFETSCNDLGIGFTYLSNSHVGVQETVKDTIRVFSEMYDAIVWRSQGPERFMYEIAEYADIPVINALTTEDHPTQMLADAMTLEELWGGAGSCKGKKMAYLGAAAIEPLWYGRMCAYMGMDLYVIGPDLYDHKMLPEYVQELEETFAKHAPHNKLIISDDLSLLEGVDVLTTEEWEYTNSSTGDDHGYDSWMHYAKELIPYRLTSELMEIVDNPDCIVLHMLPSLHNADHSLGRQLVEQAPTQEARNLIVSGLEISDELFEKHAHEIFREAGNRQHTIKAVLTACIGC</sequence>
<dbReference type="Gene3D" id="3.40.50.1370">
    <property type="entry name" value="Aspartate/ornithine carbamoyltransferase"/>
    <property type="match status" value="2"/>
</dbReference>
<dbReference type="HOGENOM" id="CLU_043846_3_1_11"/>
<keyword evidence="10" id="KW-1185">Reference proteome</keyword>
<dbReference type="GO" id="GO:0042450">
    <property type="term" value="P:L-arginine biosynthetic process via ornithine"/>
    <property type="evidence" value="ECO:0007669"/>
    <property type="project" value="TreeGrafter"/>
</dbReference>
<evidence type="ECO:0000259" key="8">
    <source>
        <dbReference type="Pfam" id="PF02729"/>
    </source>
</evidence>
<dbReference type="Pfam" id="PF02729">
    <property type="entry name" value="OTCace_N"/>
    <property type="match status" value="1"/>
</dbReference>
<dbReference type="InterPro" id="IPR006131">
    <property type="entry name" value="Asp_carbamoyltransf_Asp/Orn-bd"/>
</dbReference>
<evidence type="ECO:0000256" key="1">
    <source>
        <dbReference type="ARBA" id="ARBA00003822"/>
    </source>
</evidence>
<dbReference type="AlphaFoldDB" id="D0WE16"/>
<dbReference type="InterPro" id="IPR006130">
    <property type="entry name" value="Asp/Orn_carbamoylTrfase"/>
</dbReference>
<gene>
    <name evidence="9" type="ORF">HMPREF0762_00040</name>
</gene>
<proteinExistence type="inferred from homology"/>
<dbReference type="InterPro" id="IPR002292">
    <property type="entry name" value="Orn/put_carbamltrans"/>
</dbReference>
<dbReference type="GO" id="GO:0004585">
    <property type="term" value="F:ornithine carbamoyltransferase activity"/>
    <property type="evidence" value="ECO:0007669"/>
    <property type="project" value="UniProtKB-EC"/>
</dbReference>
<dbReference type="PRINTS" id="PR00102">
    <property type="entry name" value="OTCASE"/>
</dbReference>
<dbReference type="PANTHER" id="PTHR45753">
    <property type="entry name" value="ORNITHINE CARBAMOYLTRANSFERASE, MITOCHONDRIAL"/>
    <property type="match status" value="1"/>
</dbReference>
<dbReference type="GO" id="GO:0016597">
    <property type="term" value="F:amino acid binding"/>
    <property type="evidence" value="ECO:0007669"/>
    <property type="project" value="InterPro"/>
</dbReference>
<comment type="function">
    <text evidence="1">Reversibly catalyzes the transfer of the carbamoyl group from carbamoyl phosphate (CP) to the N(epsilon) atom of ornithine (ORN) to produce L-citrulline.</text>
</comment>
<dbReference type="eggNOG" id="COG0078">
    <property type="taxonomic scope" value="Bacteria"/>
</dbReference>
<comment type="catalytic activity">
    <reaction evidence="5">
        <text>carbamoyl phosphate + L-ornithine = L-citrulline + phosphate + H(+)</text>
        <dbReference type="Rhea" id="RHEA:19513"/>
        <dbReference type="ChEBI" id="CHEBI:15378"/>
        <dbReference type="ChEBI" id="CHEBI:43474"/>
        <dbReference type="ChEBI" id="CHEBI:46911"/>
        <dbReference type="ChEBI" id="CHEBI:57743"/>
        <dbReference type="ChEBI" id="CHEBI:58228"/>
        <dbReference type="EC" id="2.1.3.3"/>
    </reaction>
</comment>
<dbReference type="STRING" id="649764.HMPREF0762_00040"/>
<evidence type="ECO:0000256" key="2">
    <source>
        <dbReference type="ARBA" id="ARBA00007805"/>
    </source>
</evidence>
<reference evidence="9" key="1">
    <citation type="submission" date="2009-10" db="EMBL/GenBank/DDBJ databases">
        <authorList>
            <person name="Weinstock G."/>
            <person name="Sodergren E."/>
            <person name="Clifton S."/>
            <person name="Fulton L."/>
            <person name="Fulton B."/>
            <person name="Courtney L."/>
            <person name="Fronick C."/>
            <person name="Harrison M."/>
            <person name="Strong C."/>
            <person name="Farmer C."/>
            <person name="Delahaunty K."/>
            <person name="Markovic C."/>
            <person name="Hall O."/>
            <person name="Minx P."/>
            <person name="Tomlinson C."/>
            <person name="Mitreva M."/>
            <person name="Nelson J."/>
            <person name="Hou S."/>
            <person name="Wollam A."/>
            <person name="Pepin K.H."/>
            <person name="Johnson M."/>
            <person name="Bhonagiri V."/>
            <person name="Nash W.E."/>
            <person name="Warren W."/>
            <person name="Chinwalla A."/>
            <person name="Mardis E.R."/>
            <person name="Wilson R.K."/>
        </authorList>
    </citation>
    <scope>NUCLEOTIDE SEQUENCE [LARGE SCALE GENOMIC DNA]</scope>
    <source>
        <strain evidence="9">ATCC 700122</strain>
    </source>
</reference>
<dbReference type="PRINTS" id="PR00100">
    <property type="entry name" value="AOTCASE"/>
</dbReference>
<accession>D0WE16</accession>
<dbReference type="InterPro" id="IPR036901">
    <property type="entry name" value="Asp/Orn_carbamoylTrfase_sf"/>
</dbReference>
<dbReference type="Proteomes" id="UP000006001">
    <property type="component" value="Unassembled WGS sequence"/>
</dbReference>
<protein>
    <recommendedName>
        <fullName evidence="3">ornithine carbamoyltransferase</fullName>
        <ecNumber evidence="3">2.1.3.3</ecNumber>
    </recommendedName>
</protein>
<evidence type="ECO:0000256" key="6">
    <source>
        <dbReference type="RuleBase" id="RU003634"/>
    </source>
</evidence>
<dbReference type="OrthoDB" id="9802587at2"/>
<evidence type="ECO:0000256" key="5">
    <source>
        <dbReference type="ARBA" id="ARBA00048772"/>
    </source>
</evidence>
<name>D0WE16_SLAES</name>
<organism evidence="9 10">
    <name type="scientific">Slackia exigua (strain ATCC 700122 / DSM 15923 / CIP 105133 / JCM 11022 / KCTC 5966 / S-7)</name>
    <dbReference type="NCBI Taxonomy" id="649764"/>
    <lineage>
        <taxon>Bacteria</taxon>
        <taxon>Bacillati</taxon>
        <taxon>Actinomycetota</taxon>
        <taxon>Coriobacteriia</taxon>
        <taxon>Eggerthellales</taxon>
        <taxon>Eggerthellaceae</taxon>
        <taxon>Slackia</taxon>
    </lineage>
</organism>
<keyword evidence="4 6" id="KW-0808">Transferase</keyword>
<dbReference type="EMBL" id="ACUX02000004">
    <property type="protein sequence ID" value="EEZ61954.1"/>
    <property type="molecule type" value="Genomic_DNA"/>
</dbReference>
<evidence type="ECO:0000259" key="7">
    <source>
        <dbReference type="Pfam" id="PF00185"/>
    </source>
</evidence>
<comment type="similarity">
    <text evidence="2">Belongs to the aspartate/ornithine carbamoyltransferase superfamily. OTCase family.</text>
</comment>
<evidence type="ECO:0000313" key="10">
    <source>
        <dbReference type="Proteomes" id="UP000006001"/>
    </source>
</evidence>
<dbReference type="InterPro" id="IPR006132">
    <property type="entry name" value="Asp/Orn_carbamoyltranf_P-bd"/>
</dbReference>
<evidence type="ECO:0000256" key="4">
    <source>
        <dbReference type="ARBA" id="ARBA00022679"/>
    </source>
</evidence>
<comment type="caution">
    <text evidence="9">The sequence shown here is derived from an EMBL/GenBank/DDBJ whole genome shotgun (WGS) entry which is preliminary data.</text>
</comment>
<dbReference type="GO" id="GO:0019240">
    <property type="term" value="P:citrulline biosynthetic process"/>
    <property type="evidence" value="ECO:0007669"/>
    <property type="project" value="TreeGrafter"/>
</dbReference>
<evidence type="ECO:0000256" key="3">
    <source>
        <dbReference type="ARBA" id="ARBA00013007"/>
    </source>
</evidence>
<dbReference type="EC" id="2.1.3.3" evidence="3"/>